<evidence type="ECO:0000313" key="10">
    <source>
        <dbReference type="EMBL" id="KAE8377154.1"/>
    </source>
</evidence>
<dbReference type="OrthoDB" id="1844152at2759"/>
<keyword evidence="3 8" id="KW-0349">Heme</keyword>
<keyword evidence="4 8" id="KW-0479">Metal-binding</keyword>
<dbReference type="AlphaFoldDB" id="A0A5N7B4W8"/>
<protein>
    <submittedName>
        <fullName evidence="10">Cytochrome P450</fullName>
    </submittedName>
</protein>
<dbReference type="PRINTS" id="PR00465">
    <property type="entry name" value="EP450IV"/>
</dbReference>
<comment type="similarity">
    <text evidence="2 9">Belongs to the cytochrome P450 family.</text>
</comment>
<name>A0A5N7B4W8_9EURO</name>
<comment type="cofactor">
    <cofactor evidence="1 8">
        <name>heme</name>
        <dbReference type="ChEBI" id="CHEBI:30413"/>
    </cofactor>
</comment>
<gene>
    <name evidence="10" type="ORF">BDV26DRAFT_293455</name>
</gene>
<evidence type="ECO:0000256" key="4">
    <source>
        <dbReference type="ARBA" id="ARBA00022723"/>
    </source>
</evidence>
<dbReference type="GO" id="GO:0020037">
    <property type="term" value="F:heme binding"/>
    <property type="evidence" value="ECO:0007669"/>
    <property type="project" value="InterPro"/>
</dbReference>
<keyword evidence="7 9" id="KW-0503">Monooxygenase</keyword>
<dbReference type="InterPro" id="IPR036396">
    <property type="entry name" value="Cyt_P450_sf"/>
</dbReference>
<feature type="binding site" description="axial binding residue" evidence="8">
    <location>
        <position position="475"/>
    </location>
    <ligand>
        <name>heme</name>
        <dbReference type="ChEBI" id="CHEBI:30413"/>
    </ligand>
    <ligandPart>
        <name>Fe</name>
        <dbReference type="ChEBI" id="CHEBI:18248"/>
    </ligandPart>
</feature>
<dbReference type="EMBL" id="ML736228">
    <property type="protein sequence ID" value="KAE8377154.1"/>
    <property type="molecule type" value="Genomic_DNA"/>
</dbReference>
<dbReference type="Proteomes" id="UP000326198">
    <property type="component" value="Unassembled WGS sequence"/>
</dbReference>
<evidence type="ECO:0000256" key="3">
    <source>
        <dbReference type="ARBA" id="ARBA00022617"/>
    </source>
</evidence>
<dbReference type="InterPro" id="IPR001128">
    <property type="entry name" value="Cyt_P450"/>
</dbReference>
<dbReference type="PANTHER" id="PTHR46206">
    <property type="entry name" value="CYTOCHROME P450"/>
    <property type="match status" value="1"/>
</dbReference>
<reference evidence="10 11" key="1">
    <citation type="submission" date="2019-04" db="EMBL/GenBank/DDBJ databases">
        <title>Friends and foes A comparative genomics studyof 23 Aspergillus species from section Flavi.</title>
        <authorList>
            <consortium name="DOE Joint Genome Institute"/>
            <person name="Kjaerbolling I."/>
            <person name="Vesth T."/>
            <person name="Frisvad J.C."/>
            <person name="Nybo J.L."/>
            <person name="Theobald S."/>
            <person name="Kildgaard S."/>
            <person name="Isbrandt T."/>
            <person name="Kuo A."/>
            <person name="Sato A."/>
            <person name="Lyhne E.K."/>
            <person name="Kogle M.E."/>
            <person name="Wiebenga A."/>
            <person name="Kun R.S."/>
            <person name="Lubbers R.J."/>
            <person name="Makela M.R."/>
            <person name="Barry K."/>
            <person name="Chovatia M."/>
            <person name="Clum A."/>
            <person name="Daum C."/>
            <person name="Haridas S."/>
            <person name="He G."/>
            <person name="LaButti K."/>
            <person name="Lipzen A."/>
            <person name="Mondo S."/>
            <person name="Riley R."/>
            <person name="Salamov A."/>
            <person name="Simmons B.A."/>
            <person name="Magnuson J.K."/>
            <person name="Henrissat B."/>
            <person name="Mortensen U.H."/>
            <person name="Larsen T.O."/>
            <person name="Devries R.P."/>
            <person name="Grigoriev I.V."/>
            <person name="Machida M."/>
            <person name="Baker S.E."/>
            <person name="Andersen M.R."/>
        </authorList>
    </citation>
    <scope>NUCLEOTIDE SEQUENCE [LARGE SCALE GENOMIC DNA]</scope>
    <source>
        <strain evidence="10 11">IBT 29228</strain>
    </source>
</reference>
<proteinExistence type="inferred from homology"/>
<evidence type="ECO:0000256" key="6">
    <source>
        <dbReference type="ARBA" id="ARBA00023004"/>
    </source>
</evidence>
<evidence type="ECO:0000256" key="5">
    <source>
        <dbReference type="ARBA" id="ARBA00023002"/>
    </source>
</evidence>
<dbReference type="PANTHER" id="PTHR46206:SF1">
    <property type="entry name" value="P450, PUTATIVE (EUROFUNG)-RELATED"/>
    <property type="match status" value="1"/>
</dbReference>
<keyword evidence="11" id="KW-1185">Reference proteome</keyword>
<evidence type="ECO:0000256" key="2">
    <source>
        <dbReference type="ARBA" id="ARBA00010617"/>
    </source>
</evidence>
<organism evidence="10 11">
    <name type="scientific">Aspergillus bertholletiae</name>
    <dbReference type="NCBI Taxonomy" id="1226010"/>
    <lineage>
        <taxon>Eukaryota</taxon>
        <taxon>Fungi</taxon>
        <taxon>Dikarya</taxon>
        <taxon>Ascomycota</taxon>
        <taxon>Pezizomycotina</taxon>
        <taxon>Eurotiomycetes</taxon>
        <taxon>Eurotiomycetidae</taxon>
        <taxon>Eurotiales</taxon>
        <taxon>Aspergillaceae</taxon>
        <taxon>Aspergillus</taxon>
        <taxon>Aspergillus subgen. Circumdati</taxon>
    </lineage>
</organism>
<dbReference type="GO" id="GO:0005506">
    <property type="term" value="F:iron ion binding"/>
    <property type="evidence" value="ECO:0007669"/>
    <property type="project" value="InterPro"/>
</dbReference>
<dbReference type="GO" id="GO:0004497">
    <property type="term" value="F:monooxygenase activity"/>
    <property type="evidence" value="ECO:0007669"/>
    <property type="project" value="UniProtKB-KW"/>
</dbReference>
<dbReference type="GO" id="GO:0016705">
    <property type="term" value="F:oxidoreductase activity, acting on paired donors, with incorporation or reduction of molecular oxygen"/>
    <property type="evidence" value="ECO:0007669"/>
    <property type="project" value="InterPro"/>
</dbReference>
<dbReference type="Gene3D" id="1.10.630.10">
    <property type="entry name" value="Cytochrome P450"/>
    <property type="match status" value="1"/>
</dbReference>
<evidence type="ECO:0000256" key="1">
    <source>
        <dbReference type="ARBA" id="ARBA00001971"/>
    </source>
</evidence>
<dbReference type="CDD" id="cd11041">
    <property type="entry name" value="CYP503A1-like"/>
    <property type="match status" value="1"/>
</dbReference>
<dbReference type="SUPFAM" id="SSF48264">
    <property type="entry name" value="Cytochrome P450"/>
    <property type="match status" value="1"/>
</dbReference>
<dbReference type="GO" id="GO:0019748">
    <property type="term" value="P:secondary metabolic process"/>
    <property type="evidence" value="ECO:0007669"/>
    <property type="project" value="UniProtKB-ARBA"/>
</dbReference>
<dbReference type="Pfam" id="PF00067">
    <property type="entry name" value="p450"/>
    <property type="match status" value="1"/>
</dbReference>
<sequence>MIGEMYASIATGVKTAAAVLSIAVSLLLLCPWAAYARLPPSIKSPIKAKGPFSALRACFNEITAGTTTSTKGYELYSKKGQSFAMLNINFRPQVILPPEHVRWLVTQPEDILSHAKAGDDADALRYIWPLFNASALHSFSKVLQNDLTRNVAQTEEVVFEEVEHVLNELVGPAESWKEVNMVQVFERIMYQATQRVYVGLPLCRDATYMEYVKGYARSLGTAMVFAAQLTPWPLRRLTALLAGLPVYYYVLRVRSYLSPLFKAQMERLRAKEGTKEGTKEDLLAGEPGNLITWMSNGVLSGVGPKSVSPSEMVTWLGILALLPTDNLWTTCTNVLLDLLSSESEHAYLQAIREEAKTVFASGKESGQPVSHGLHHIDSAIRESLRMNSLSPRSLHRQVVRRGGVVLPDGQTVPPGTWLCVLSGNLQRDDDFYDDAQTYKPFRFVSKLAEAGSDKAPLLPLTNEKYLTFGYGRHACPGRWFSFQIMKIVIAYLVINYDIEPLEKRPDNIVFADLNIPHLSHVIRVKRI</sequence>
<dbReference type="PROSITE" id="PS00086">
    <property type="entry name" value="CYTOCHROME_P450"/>
    <property type="match status" value="1"/>
</dbReference>
<dbReference type="InterPro" id="IPR017972">
    <property type="entry name" value="Cyt_P450_CS"/>
</dbReference>
<evidence type="ECO:0000256" key="8">
    <source>
        <dbReference type="PIRSR" id="PIRSR602403-1"/>
    </source>
</evidence>
<evidence type="ECO:0000256" key="7">
    <source>
        <dbReference type="ARBA" id="ARBA00023033"/>
    </source>
</evidence>
<accession>A0A5N7B4W8</accession>
<keyword evidence="5 9" id="KW-0560">Oxidoreductase</keyword>
<dbReference type="InterPro" id="IPR002403">
    <property type="entry name" value="Cyt_P450_E_grp-IV"/>
</dbReference>
<keyword evidence="6 8" id="KW-0408">Iron</keyword>
<evidence type="ECO:0000256" key="9">
    <source>
        <dbReference type="RuleBase" id="RU000461"/>
    </source>
</evidence>
<evidence type="ECO:0000313" key="11">
    <source>
        <dbReference type="Proteomes" id="UP000326198"/>
    </source>
</evidence>